<sequence>MAFIRAEVEGKEEKDRVHLLQLLAKTVMPHGAAVPAKTPMETFEYVNYPARDGGVEIVKFIDAGKAKVTVTASGYHSTAAGSPTSLTFELA</sequence>
<proteinExistence type="predicted"/>
<keyword evidence="2" id="KW-1185">Reference proteome</keyword>
<evidence type="ECO:0000313" key="1">
    <source>
        <dbReference type="EMBL" id="MDQ2584613.1"/>
    </source>
</evidence>
<dbReference type="RefSeq" id="WP_306745759.1">
    <property type="nucleotide sequence ID" value="NZ_NSDM01000004.1"/>
</dbReference>
<reference evidence="1 2" key="1">
    <citation type="submission" date="2017-06" db="EMBL/GenBank/DDBJ databases">
        <title>Cultured bacterium strain Saccharothrix yanglingensis Hhs.015.</title>
        <authorList>
            <person name="Xia Y."/>
        </authorList>
    </citation>
    <scope>NUCLEOTIDE SEQUENCE [LARGE SCALE GENOMIC DNA]</scope>
    <source>
        <strain evidence="1 2">Hhs.015</strain>
    </source>
</reference>
<evidence type="ECO:0000313" key="2">
    <source>
        <dbReference type="Proteomes" id="UP001225605"/>
    </source>
</evidence>
<gene>
    <name evidence="1" type="ORF">CKY47_11610</name>
</gene>
<dbReference type="EMBL" id="NSDM01000004">
    <property type="protein sequence ID" value="MDQ2584613.1"/>
    <property type="molecule type" value="Genomic_DNA"/>
</dbReference>
<dbReference type="Proteomes" id="UP001225605">
    <property type="component" value="Unassembled WGS sequence"/>
</dbReference>
<accession>A0ABU0WYN2</accession>
<name>A0ABU0WYN2_9PSEU</name>
<comment type="caution">
    <text evidence="1">The sequence shown here is derived from an EMBL/GenBank/DDBJ whole genome shotgun (WGS) entry which is preliminary data.</text>
</comment>
<protein>
    <submittedName>
        <fullName evidence="1">Uncharacterized protein</fullName>
    </submittedName>
</protein>
<organism evidence="1 2">
    <name type="scientific">Saccharothrix yanglingensis</name>
    <dbReference type="NCBI Taxonomy" id="659496"/>
    <lineage>
        <taxon>Bacteria</taxon>
        <taxon>Bacillati</taxon>
        <taxon>Actinomycetota</taxon>
        <taxon>Actinomycetes</taxon>
        <taxon>Pseudonocardiales</taxon>
        <taxon>Pseudonocardiaceae</taxon>
        <taxon>Saccharothrix</taxon>
    </lineage>
</organism>